<evidence type="ECO:0000313" key="2">
    <source>
        <dbReference type="EMBL" id="KAE8254038.1"/>
    </source>
</evidence>
<feature type="region of interest" description="Disordered" evidence="1">
    <location>
        <begin position="1"/>
        <end position="134"/>
    </location>
</feature>
<reference evidence="2" key="1">
    <citation type="submission" date="2016-04" db="EMBL/GenBank/DDBJ databases">
        <authorList>
            <person name="Nguyen H.D."/>
            <person name="Samba Siva P."/>
            <person name="Cullis J."/>
            <person name="Levesque C.A."/>
            <person name="Hambleton S."/>
        </authorList>
    </citation>
    <scope>NUCLEOTIDE SEQUENCE</scope>
    <source>
        <strain evidence="2">DAOMC 236416</strain>
    </source>
</reference>
<gene>
    <name evidence="2" type="ORF">A4X13_0g3562</name>
</gene>
<evidence type="ECO:0000313" key="3">
    <source>
        <dbReference type="Proteomes" id="UP000077521"/>
    </source>
</evidence>
<feature type="region of interest" description="Disordered" evidence="1">
    <location>
        <begin position="654"/>
        <end position="684"/>
    </location>
</feature>
<organism evidence="2 3">
    <name type="scientific">Tilletia indica</name>
    <dbReference type="NCBI Taxonomy" id="43049"/>
    <lineage>
        <taxon>Eukaryota</taxon>
        <taxon>Fungi</taxon>
        <taxon>Dikarya</taxon>
        <taxon>Basidiomycota</taxon>
        <taxon>Ustilaginomycotina</taxon>
        <taxon>Exobasidiomycetes</taxon>
        <taxon>Tilletiales</taxon>
        <taxon>Tilletiaceae</taxon>
        <taxon>Tilletia</taxon>
    </lineage>
</organism>
<feature type="region of interest" description="Disordered" evidence="1">
    <location>
        <begin position="366"/>
        <end position="445"/>
    </location>
</feature>
<dbReference type="EMBL" id="LWDF02000205">
    <property type="protein sequence ID" value="KAE8254038.1"/>
    <property type="molecule type" value="Genomic_DNA"/>
</dbReference>
<feature type="compositionally biased region" description="Low complexity" evidence="1">
    <location>
        <begin position="548"/>
        <end position="573"/>
    </location>
</feature>
<feature type="compositionally biased region" description="Low complexity" evidence="1">
    <location>
        <begin position="1"/>
        <end position="16"/>
    </location>
</feature>
<accession>A0A177TAC2</accession>
<feature type="region of interest" description="Disordered" evidence="1">
    <location>
        <begin position="503"/>
        <end position="594"/>
    </location>
</feature>
<protein>
    <submittedName>
        <fullName evidence="2">Uncharacterized protein</fullName>
    </submittedName>
</protein>
<feature type="compositionally biased region" description="Basic and acidic residues" evidence="1">
    <location>
        <begin position="509"/>
        <end position="524"/>
    </location>
</feature>
<feature type="region of interest" description="Disordered" evidence="1">
    <location>
        <begin position="739"/>
        <end position="873"/>
    </location>
</feature>
<reference evidence="2" key="2">
    <citation type="journal article" date="2019" name="IMA Fungus">
        <title>Genome sequencing and comparison of five Tilletia species to identify candidate genes for the detection of regulated species infecting wheat.</title>
        <authorList>
            <person name="Nguyen H.D.T."/>
            <person name="Sultana T."/>
            <person name="Kesanakurti P."/>
            <person name="Hambleton S."/>
        </authorList>
    </citation>
    <scope>NUCLEOTIDE SEQUENCE</scope>
    <source>
        <strain evidence="2">DAOMC 236416</strain>
    </source>
</reference>
<feature type="compositionally biased region" description="Polar residues" evidence="1">
    <location>
        <begin position="788"/>
        <end position="798"/>
    </location>
</feature>
<feature type="compositionally biased region" description="Low complexity" evidence="1">
    <location>
        <begin position="50"/>
        <end position="69"/>
    </location>
</feature>
<dbReference type="AlphaFoldDB" id="A0A177TAC2"/>
<sequence>MAKAAASRSVSAAVPLPALPSNLEQTPAGPGPASSTPVRKRKKSQPPQPSASDAPSSSQLSLNNTTNGNVDGEEGVAKKRRGRRAASKPVVAPTTDNESRMTDKGNETMTPDNTTAALPPAGRGARGKAAKNAATAASEAASALLPPPPPKVPDVAFASIKVRVGGQVLDNLHVPISVDSSLVWLQEYLITETRFPPTATFDFSYVDSSVSPPEHYTFTNENRFNSFKQWALHAPVGTKIAVDAIITEELFDQIHDAPAPSPSLQKAAASSALAAAVDAVVPAADPPAPSPPAAPSSSTSRKNLGCGICSSPDAHAVESCPWIMEGDYPKLQARFNTLKDLQQRKKGHERTAQKDLKLWLKENKVKTRKRTKKATATATDTESGPDTPNNYETDAGEADAEGDEDEDDEENNDELADAPAPAASRASTSTSAAKAEQSTENGSRGCLICSSPVAHPFLKCPWLHATNTNKVRSRLVILKAMPQRDLKLEKKLGAWLKSQGVTVPRMKRKADSDSTNKDQTHDAEHDEVEGTDVDEDAEGEPDEDETDAAAAEAAAGSAPVASVAPAPAPAATPTRSSARISTEEVTSPRKSGAASSNLFCGICSTEDDHGVSQCPWILQGDVPKLRERLDQLKALQQRKKQPERDAQREIQEWLKSQNLRGNRKSAASTSTHHAAAAAAAAEEMDQLQASQESVAAAAAPNASTSSFSPYTKLTSLQPTIFRKSGMGFPGLMPNFGYGGDSQASNISGSQQSVGSASHAAPHAQSGTMPPGSVGFDGSVAHPKHLLSGLTNPVHQQGGSSSSSSDSDSDETIEEDSSDEDTSRRTVGGKTNGAAASPAGKNKRVSMSHVPPEKRLGGSSTKKVKKPKSALAGL</sequence>
<feature type="compositionally biased region" description="Polar residues" evidence="1">
    <location>
        <begin position="574"/>
        <end position="594"/>
    </location>
</feature>
<feature type="compositionally biased region" description="Polar residues" evidence="1">
    <location>
        <begin position="380"/>
        <end position="391"/>
    </location>
</feature>
<feature type="compositionally biased region" description="Low complexity" evidence="1">
    <location>
        <begin position="417"/>
        <end position="435"/>
    </location>
</feature>
<dbReference type="PANTHER" id="PTHR48125">
    <property type="entry name" value="LP07818P1"/>
    <property type="match status" value="1"/>
</dbReference>
<feature type="compositionally biased region" description="Polar residues" evidence="1">
    <location>
        <begin position="741"/>
        <end position="755"/>
    </location>
</feature>
<comment type="caution">
    <text evidence="2">The sequence shown here is derived from an EMBL/GenBank/DDBJ whole genome shotgun (WGS) entry which is preliminary data.</text>
</comment>
<feature type="compositionally biased region" description="Acidic residues" evidence="1">
    <location>
        <begin position="525"/>
        <end position="547"/>
    </location>
</feature>
<feature type="compositionally biased region" description="Acidic residues" evidence="1">
    <location>
        <begin position="806"/>
        <end position="819"/>
    </location>
</feature>
<feature type="compositionally biased region" description="Acidic residues" evidence="1">
    <location>
        <begin position="394"/>
        <end position="416"/>
    </location>
</feature>
<keyword evidence="3" id="KW-1185">Reference proteome</keyword>
<evidence type="ECO:0000256" key="1">
    <source>
        <dbReference type="SAM" id="MobiDB-lite"/>
    </source>
</evidence>
<dbReference type="Proteomes" id="UP000077521">
    <property type="component" value="Unassembled WGS sequence"/>
</dbReference>
<feature type="compositionally biased region" description="Low complexity" evidence="1">
    <location>
        <begin position="114"/>
        <end position="123"/>
    </location>
</feature>
<dbReference type="PANTHER" id="PTHR48125:SF10">
    <property type="entry name" value="OS12G0136300 PROTEIN"/>
    <property type="match status" value="1"/>
</dbReference>
<feature type="compositionally biased region" description="Basic and acidic residues" evidence="1">
    <location>
        <begin position="97"/>
        <end position="106"/>
    </location>
</feature>
<feature type="compositionally biased region" description="Low complexity" evidence="1">
    <location>
        <begin position="665"/>
        <end position="681"/>
    </location>
</feature>
<proteinExistence type="predicted"/>
<name>A0A177TAC2_9BASI</name>